<dbReference type="EMBL" id="MN739529">
    <property type="protein sequence ID" value="QHT10787.1"/>
    <property type="molecule type" value="Genomic_DNA"/>
</dbReference>
<dbReference type="AlphaFoldDB" id="A0A6C0D2P3"/>
<evidence type="ECO:0000256" key="1">
    <source>
        <dbReference type="SAM" id="Phobius"/>
    </source>
</evidence>
<sequence>MISNENNQINELNNNGYIIIKTLSKEEQKYGLSCMKHDMVDYTLLKSFIDDYFLPKIPFSDPIYLKARISNNNNSTDAAVLHSDIYNYTSERTIPMYTALCYFDKAELELVPGSHIMPRTSFSEDNDNRTVLHLEPGDIVVFNAVISHRGVNFSNGANRRVLQVFELFPTRELHDQNVSKFLTCDTSPKKRGNKNLLYYVAQVKWLIEIVNFVGYYLSFYDLKYKVVGMDLPPWQKKGRYISYEPGGRVDYKEGLVDKNNVNVIFNDSEIIKYSHFYAWIMFICFFIIILLIVYKFRNKIGKVVKLPKVGKVKK</sequence>
<dbReference type="SUPFAM" id="SSF51197">
    <property type="entry name" value="Clavaminate synthase-like"/>
    <property type="match status" value="1"/>
</dbReference>
<keyword evidence="1" id="KW-0472">Membrane</keyword>
<evidence type="ECO:0000313" key="2">
    <source>
        <dbReference type="EMBL" id="QHT10787.1"/>
    </source>
</evidence>
<accession>A0A6C0D2P3</accession>
<proteinExistence type="predicted"/>
<dbReference type="Gene3D" id="2.60.120.620">
    <property type="entry name" value="q2cbj1_9rhob like domain"/>
    <property type="match status" value="1"/>
</dbReference>
<feature type="transmembrane region" description="Helical" evidence="1">
    <location>
        <begin position="276"/>
        <end position="296"/>
    </location>
</feature>
<keyword evidence="1" id="KW-1133">Transmembrane helix</keyword>
<keyword evidence="1" id="KW-0812">Transmembrane</keyword>
<reference evidence="2" key="1">
    <citation type="journal article" date="2020" name="Nature">
        <title>Giant virus diversity and host interactions through global metagenomics.</title>
        <authorList>
            <person name="Schulz F."/>
            <person name="Roux S."/>
            <person name="Paez-Espino D."/>
            <person name="Jungbluth S."/>
            <person name="Walsh D.A."/>
            <person name="Denef V.J."/>
            <person name="McMahon K.D."/>
            <person name="Konstantinidis K.T."/>
            <person name="Eloe-Fadrosh E.A."/>
            <person name="Kyrpides N.C."/>
            <person name="Woyke T."/>
        </authorList>
    </citation>
    <scope>NUCLEOTIDE SEQUENCE</scope>
    <source>
        <strain evidence="2">GVMAG-M-3300023174-107</strain>
    </source>
</reference>
<protein>
    <recommendedName>
        <fullName evidence="3">Phytanoyl-CoA dioxygenase</fullName>
    </recommendedName>
</protein>
<organism evidence="2">
    <name type="scientific">viral metagenome</name>
    <dbReference type="NCBI Taxonomy" id="1070528"/>
    <lineage>
        <taxon>unclassified sequences</taxon>
        <taxon>metagenomes</taxon>
        <taxon>organismal metagenomes</taxon>
    </lineage>
</organism>
<name>A0A6C0D2P3_9ZZZZ</name>
<feature type="transmembrane region" description="Helical" evidence="1">
    <location>
        <begin position="196"/>
        <end position="217"/>
    </location>
</feature>
<evidence type="ECO:0008006" key="3">
    <source>
        <dbReference type="Google" id="ProtNLM"/>
    </source>
</evidence>